<feature type="transmembrane region" description="Helical" evidence="1">
    <location>
        <begin position="13"/>
        <end position="31"/>
    </location>
</feature>
<accession>A0A3M8AQD1</accession>
<protein>
    <submittedName>
        <fullName evidence="2">Uncharacterized protein</fullName>
    </submittedName>
</protein>
<name>A0A3M8AQD1_9BACL</name>
<sequence>MQNTPIVRIQPKSYWQLAVVIALFFSWFIIWENVKERHHFATDELVYTKSLFSDVTYQIDYEREPSGNKVAYHTISTPDRLLERVVPDESNHSTWSMLQSEVRREKTSACMYKCCKGGSALPLFFVPIRKLFIRFK</sequence>
<keyword evidence="1" id="KW-0472">Membrane</keyword>
<keyword evidence="3" id="KW-1185">Reference proteome</keyword>
<keyword evidence="1" id="KW-0812">Transmembrane</keyword>
<dbReference type="AlphaFoldDB" id="A0A3M8AQD1"/>
<proteinExistence type="predicted"/>
<dbReference type="OrthoDB" id="9772503at2"/>
<dbReference type="RefSeq" id="WP_122906585.1">
    <property type="nucleotide sequence ID" value="NZ_RHHS01000053.1"/>
</dbReference>
<gene>
    <name evidence="2" type="ORF">EDM57_20690</name>
</gene>
<dbReference type="Proteomes" id="UP000268829">
    <property type="component" value="Unassembled WGS sequence"/>
</dbReference>
<keyword evidence="1" id="KW-1133">Transmembrane helix</keyword>
<evidence type="ECO:0000313" key="2">
    <source>
        <dbReference type="EMBL" id="RNB52877.1"/>
    </source>
</evidence>
<comment type="caution">
    <text evidence="2">The sequence shown here is derived from an EMBL/GenBank/DDBJ whole genome shotgun (WGS) entry which is preliminary data.</text>
</comment>
<evidence type="ECO:0000313" key="3">
    <source>
        <dbReference type="Proteomes" id="UP000268829"/>
    </source>
</evidence>
<dbReference type="EMBL" id="RHHS01000053">
    <property type="protein sequence ID" value="RNB52877.1"/>
    <property type="molecule type" value="Genomic_DNA"/>
</dbReference>
<organism evidence="2 3">
    <name type="scientific">Brevibacillus gelatini</name>
    <dbReference type="NCBI Taxonomy" id="1655277"/>
    <lineage>
        <taxon>Bacteria</taxon>
        <taxon>Bacillati</taxon>
        <taxon>Bacillota</taxon>
        <taxon>Bacilli</taxon>
        <taxon>Bacillales</taxon>
        <taxon>Paenibacillaceae</taxon>
        <taxon>Brevibacillus</taxon>
    </lineage>
</organism>
<evidence type="ECO:0000256" key="1">
    <source>
        <dbReference type="SAM" id="Phobius"/>
    </source>
</evidence>
<reference evidence="2 3" key="1">
    <citation type="submission" date="2018-10" db="EMBL/GenBank/DDBJ databases">
        <title>Phylogenomics of Brevibacillus.</title>
        <authorList>
            <person name="Dunlap C."/>
        </authorList>
    </citation>
    <scope>NUCLEOTIDE SEQUENCE [LARGE SCALE GENOMIC DNA]</scope>
    <source>
        <strain evidence="2 3">DSM 100115</strain>
    </source>
</reference>